<dbReference type="EMBL" id="KV003160">
    <property type="protein sequence ID" value="KZV37083.1"/>
    <property type="molecule type" value="Genomic_DNA"/>
</dbReference>
<name>A0A2Z7BR53_9LAMI</name>
<reference evidence="1 2" key="1">
    <citation type="journal article" date="2015" name="Proc. Natl. Acad. Sci. U.S.A.">
        <title>The resurrection genome of Boea hygrometrica: A blueprint for survival of dehydration.</title>
        <authorList>
            <person name="Xiao L."/>
            <person name="Yang G."/>
            <person name="Zhang L."/>
            <person name="Yang X."/>
            <person name="Zhao S."/>
            <person name="Ji Z."/>
            <person name="Zhou Q."/>
            <person name="Hu M."/>
            <person name="Wang Y."/>
            <person name="Chen M."/>
            <person name="Xu Y."/>
            <person name="Jin H."/>
            <person name="Xiao X."/>
            <person name="Hu G."/>
            <person name="Bao F."/>
            <person name="Hu Y."/>
            <person name="Wan P."/>
            <person name="Li L."/>
            <person name="Deng X."/>
            <person name="Kuang T."/>
            <person name="Xiang C."/>
            <person name="Zhu J.K."/>
            <person name="Oliver M.J."/>
            <person name="He Y."/>
        </authorList>
    </citation>
    <scope>NUCLEOTIDE SEQUENCE [LARGE SCALE GENOMIC DNA]</scope>
    <source>
        <strain evidence="2">cv. XS01</strain>
    </source>
</reference>
<sequence length="96" mass="10760">MQYLNRAMHEQGYQESLVDKKKSTTTQLCISHHHLVIFRCDDSADHHKAVWYSGTTTQPATTSKTALDLSGAMTQPADHNVQKNSALKGIRLNMYG</sequence>
<evidence type="ECO:0000313" key="2">
    <source>
        <dbReference type="Proteomes" id="UP000250235"/>
    </source>
</evidence>
<keyword evidence="2" id="KW-1185">Reference proteome</keyword>
<protein>
    <submittedName>
        <fullName evidence="1">Uncharacterized protein</fullName>
    </submittedName>
</protein>
<gene>
    <name evidence="1" type="ORF">F511_16349</name>
</gene>
<dbReference type="Proteomes" id="UP000250235">
    <property type="component" value="Unassembled WGS sequence"/>
</dbReference>
<proteinExistence type="predicted"/>
<accession>A0A2Z7BR53</accession>
<dbReference type="AlphaFoldDB" id="A0A2Z7BR53"/>
<evidence type="ECO:0000313" key="1">
    <source>
        <dbReference type="EMBL" id="KZV37083.1"/>
    </source>
</evidence>
<organism evidence="1 2">
    <name type="scientific">Dorcoceras hygrometricum</name>
    <dbReference type="NCBI Taxonomy" id="472368"/>
    <lineage>
        <taxon>Eukaryota</taxon>
        <taxon>Viridiplantae</taxon>
        <taxon>Streptophyta</taxon>
        <taxon>Embryophyta</taxon>
        <taxon>Tracheophyta</taxon>
        <taxon>Spermatophyta</taxon>
        <taxon>Magnoliopsida</taxon>
        <taxon>eudicotyledons</taxon>
        <taxon>Gunneridae</taxon>
        <taxon>Pentapetalae</taxon>
        <taxon>asterids</taxon>
        <taxon>lamiids</taxon>
        <taxon>Lamiales</taxon>
        <taxon>Gesneriaceae</taxon>
        <taxon>Didymocarpoideae</taxon>
        <taxon>Trichosporeae</taxon>
        <taxon>Loxocarpinae</taxon>
        <taxon>Dorcoceras</taxon>
    </lineage>
</organism>